<evidence type="ECO:0000256" key="1">
    <source>
        <dbReference type="ARBA" id="ARBA00004985"/>
    </source>
</evidence>
<evidence type="ECO:0000256" key="2">
    <source>
        <dbReference type="ARBA" id="ARBA00022605"/>
    </source>
</evidence>
<dbReference type="NCBIfam" id="TIGR00407">
    <property type="entry name" value="proA"/>
    <property type="match status" value="1"/>
</dbReference>
<evidence type="ECO:0000259" key="8">
    <source>
        <dbReference type="Pfam" id="PF00171"/>
    </source>
</evidence>
<protein>
    <recommendedName>
        <fullName evidence="7">Gamma-glutamyl phosphate reductase</fullName>
        <shortName evidence="7">GPR</shortName>
        <ecNumber evidence="7">1.2.1.41</ecNumber>
    </recommendedName>
    <alternativeName>
        <fullName evidence="7">Glutamate-5-semialdehyde dehydrogenase</fullName>
    </alternativeName>
    <alternativeName>
        <fullName evidence="7">Glutamyl-gamma-semialdehyde dehydrogenase</fullName>
        <shortName evidence="7">GSA dehydrogenase</shortName>
    </alternativeName>
</protein>
<reference evidence="9" key="1">
    <citation type="submission" date="2020-10" db="EMBL/GenBank/DDBJ databases">
        <authorList>
            <person name="Gilroy R."/>
        </authorList>
    </citation>
    <scope>NUCLEOTIDE SEQUENCE</scope>
    <source>
        <strain evidence="9">ChiGjej1B1-24693</strain>
    </source>
</reference>
<dbReference type="GO" id="GO:0050661">
    <property type="term" value="F:NADP binding"/>
    <property type="evidence" value="ECO:0007669"/>
    <property type="project" value="InterPro"/>
</dbReference>
<accession>A0A9D1GVP1</accession>
<organism evidence="9 10">
    <name type="scientific">Candidatus Avipropionibacterium avicola</name>
    <dbReference type="NCBI Taxonomy" id="2840701"/>
    <lineage>
        <taxon>Bacteria</taxon>
        <taxon>Bacillati</taxon>
        <taxon>Actinomycetota</taxon>
        <taxon>Actinomycetes</taxon>
        <taxon>Propionibacteriales</taxon>
        <taxon>Propionibacteriaceae</taxon>
        <taxon>Propionibacteriaceae incertae sedis</taxon>
        <taxon>Candidatus Avipropionibacterium</taxon>
    </lineage>
</organism>
<dbReference type="Gene3D" id="3.40.605.10">
    <property type="entry name" value="Aldehyde Dehydrogenase, Chain A, domain 1"/>
    <property type="match status" value="1"/>
</dbReference>
<dbReference type="InterPro" id="IPR016161">
    <property type="entry name" value="Ald_DH/histidinol_DH"/>
</dbReference>
<dbReference type="NCBIfam" id="NF001221">
    <property type="entry name" value="PRK00197.1"/>
    <property type="match status" value="1"/>
</dbReference>
<dbReference type="Pfam" id="PF00171">
    <property type="entry name" value="Aldedh"/>
    <property type="match status" value="1"/>
</dbReference>
<gene>
    <name evidence="7" type="primary">proA</name>
    <name evidence="9" type="ORF">IAA98_01440</name>
</gene>
<dbReference type="PANTHER" id="PTHR11063">
    <property type="entry name" value="GLUTAMATE SEMIALDEHYDE DEHYDROGENASE"/>
    <property type="match status" value="1"/>
</dbReference>
<dbReference type="EMBL" id="DVLP01000043">
    <property type="protein sequence ID" value="HIT74234.1"/>
    <property type="molecule type" value="Genomic_DNA"/>
</dbReference>
<comment type="caution">
    <text evidence="9">The sequence shown here is derived from an EMBL/GenBank/DDBJ whole genome shotgun (WGS) entry which is preliminary data.</text>
</comment>
<comment type="function">
    <text evidence="7">Catalyzes the NADPH-dependent reduction of L-glutamate 5-phosphate into L-glutamate 5-semialdehyde and phosphate. The product spontaneously undergoes cyclization to form 1-pyrroline-5-carboxylate.</text>
</comment>
<dbReference type="CDD" id="cd07079">
    <property type="entry name" value="ALDH_F18-19_ProA-GPR"/>
    <property type="match status" value="1"/>
</dbReference>
<evidence type="ECO:0000256" key="3">
    <source>
        <dbReference type="ARBA" id="ARBA00022650"/>
    </source>
</evidence>
<comment type="catalytic activity">
    <reaction evidence="6 7">
        <text>L-glutamate 5-semialdehyde + phosphate + NADP(+) = L-glutamyl 5-phosphate + NADPH + H(+)</text>
        <dbReference type="Rhea" id="RHEA:19541"/>
        <dbReference type="ChEBI" id="CHEBI:15378"/>
        <dbReference type="ChEBI" id="CHEBI:43474"/>
        <dbReference type="ChEBI" id="CHEBI:57783"/>
        <dbReference type="ChEBI" id="CHEBI:58066"/>
        <dbReference type="ChEBI" id="CHEBI:58274"/>
        <dbReference type="ChEBI" id="CHEBI:58349"/>
        <dbReference type="EC" id="1.2.1.41"/>
    </reaction>
</comment>
<evidence type="ECO:0000256" key="7">
    <source>
        <dbReference type="HAMAP-Rule" id="MF_00412"/>
    </source>
</evidence>
<dbReference type="PROSITE" id="PS01223">
    <property type="entry name" value="PROA"/>
    <property type="match status" value="1"/>
</dbReference>
<evidence type="ECO:0000256" key="5">
    <source>
        <dbReference type="ARBA" id="ARBA00023002"/>
    </source>
</evidence>
<evidence type="ECO:0000256" key="4">
    <source>
        <dbReference type="ARBA" id="ARBA00022857"/>
    </source>
</evidence>
<dbReference type="InterPro" id="IPR020593">
    <property type="entry name" value="G-glutamylP_reductase_CS"/>
</dbReference>
<keyword evidence="5 7" id="KW-0560">Oxidoreductase</keyword>
<name>A0A9D1GVP1_9ACTN</name>
<keyword evidence="4 7" id="KW-0521">NADP</keyword>
<comment type="similarity">
    <text evidence="7">Belongs to the gamma-glutamyl phosphate reductase family.</text>
</comment>
<dbReference type="GO" id="GO:0055129">
    <property type="term" value="P:L-proline biosynthetic process"/>
    <property type="evidence" value="ECO:0007669"/>
    <property type="project" value="UniProtKB-UniRule"/>
</dbReference>
<dbReference type="PANTHER" id="PTHR11063:SF8">
    <property type="entry name" value="DELTA-1-PYRROLINE-5-CARBOXYLATE SYNTHASE"/>
    <property type="match status" value="1"/>
</dbReference>
<evidence type="ECO:0000256" key="6">
    <source>
        <dbReference type="ARBA" id="ARBA00049024"/>
    </source>
</evidence>
<comment type="subcellular location">
    <subcellularLocation>
        <location evidence="7">Cytoplasm</location>
    </subcellularLocation>
</comment>
<dbReference type="Proteomes" id="UP000886842">
    <property type="component" value="Unassembled WGS sequence"/>
</dbReference>
<comment type="pathway">
    <text evidence="1 7">Amino-acid biosynthesis; L-proline biosynthesis; L-glutamate 5-semialdehyde from L-glutamate: step 2/2.</text>
</comment>
<dbReference type="SUPFAM" id="SSF53720">
    <property type="entry name" value="ALDH-like"/>
    <property type="match status" value="1"/>
</dbReference>
<dbReference type="AlphaFoldDB" id="A0A9D1GVP1"/>
<dbReference type="InterPro" id="IPR000965">
    <property type="entry name" value="GPR_dom"/>
</dbReference>
<keyword evidence="3 7" id="KW-0641">Proline biosynthesis</keyword>
<dbReference type="InterPro" id="IPR016162">
    <property type="entry name" value="Ald_DH_N"/>
</dbReference>
<dbReference type="HAMAP" id="MF_00412">
    <property type="entry name" value="ProA"/>
    <property type="match status" value="1"/>
</dbReference>
<evidence type="ECO:0000313" key="10">
    <source>
        <dbReference type="Proteomes" id="UP000886842"/>
    </source>
</evidence>
<evidence type="ECO:0000313" key="9">
    <source>
        <dbReference type="EMBL" id="HIT74234.1"/>
    </source>
</evidence>
<feature type="domain" description="Aldehyde dehydrogenase" evidence="8">
    <location>
        <begin position="27"/>
        <end position="286"/>
    </location>
</feature>
<reference evidence="9" key="2">
    <citation type="journal article" date="2021" name="PeerJ">
        <title>Extensive microbial diversity within the chicken gut microbiome revealed by metagenomics and culture.</title>
        <authorList>
            <person name="Gilroy R."/>
            <person name="Ravi A."/>
            <person name="Getino M."/>
            <person name="Pursley I."/>
            <person name="Horton D.L."/>
            <person name="Alikhan N.F."/>
            <person name="Baker D."/>
            <person name="Gharbi K."/>
            <person name="Hall N."/>
            <person name="Watson M."/>
            <person name="Adriaenssens E.M."/>
            <person name="Foster-Nyarko E."/>
            <person name="Jarju S."/>
            <person name="Secka A."/>
            <person name="Antonio M."/>
            <person name="Oren A."/>
            <person name="Chaudhuri R.R."/>
            <person name="La Ragione R."/>
            <person name="Hildebrand F."/>
            <person name="Pallen M.J."/>
        </authorList>
    </citation>
    <scope>NUCLEOTIDE SEQUENCE</scope>
    <source>
        <strain evidence="9">ChiGjej1B1-24693</strain>
    </source>
</reference>
<dbReference type="InterPro" id="IPR016163">
    <property type="entry name" value="Ald_DH_C"/>
</dbReference>
<dbReference type="InterPro" id="IPR012134">
    <property type="entry name" value="Glu-5-SA_DH"/>
</dbReference>
<dbReference type="GO" id="GO:0004350">
    <property type="term" value="F:glutamate-5-semialdehyde dehydrogenase activity"/>
    <property type="evidence" value="ECO:0007669"/>
    <property type="project" value="UniProtKB-UniRule"/>
</dbReference>
<dbReference type="InterPro" id="IPR015590">
    <property type="entry name" value="Aldehyde_DH_dom"/>
</dbReference>
<dbReference type="GO" id="GO:0005737">
    <property type="term" value="C:cytoplasm"/>
    <property type="evidence" value="ECO:0007669"/>
    <property type="project" value="UniProtKB-SubCell"/>
</dbReference>
<keyword evidence="7" id="KW-0963">Cytoplasm</keyword>
<keyword evidence="2 7" id="KW-0028">Amino-acid biosynthesis</keyword>
<dbReference type="EC" id="1.2.1.41" evidence="7"/>
<dbReference type="FunFam" id="3.40.309.10:FF:000006">
    <property type="entry name" value="Gamma-glutamyl phosphate reductase"/>
    <property type="match status" value="1"/>
</dbReference>
<sequence length="420" mass="43165">MQISDSVRAQALAARAGAVALSTASRGAKDAALHAMADALAGAAAAVLAANAEDVAAAESAGTSAAIIDRLRLSEDRIAGMVQGLRDLAGLPDPVGDVVRGWTNPNGVRVRQVRVPFGVVGIIYEARPNVTADAAGIAVKSGNAVLLRGSSSAANSNAAVVAALREGLSGSALPTDAVQLVPGPREVTGELMQARGLVDVLIPRGGAGLIEYVVTGSQVPVIETGTGNCHLYVDATADADMARELLVNAKVQRPSVCNAVETVLVHRDRVDDLLASLAEAMGEHGVRLHADERARAALADSRAAVVDAVAEDWDTEYLSLDLAVAVVDDLDAALAHIRRHSSGHSETIVTSSLASAERFTAEVDAAAVLVNASSRFVDGGEFGFGAEIGISTQKLHARGPMGLQEMTTTKYVVTGEGQVR</sequence>
<proteinExistence type="inferred from homology"/>
<dbReference type="PIRSF" id="PIRSF000151">
    <property type="entry name" value="GPR"/>
    <property type="match status" value="1"/>
</dbReference>
<dbReference type="Gene3D" id="3.40.309.10">
    <property type="entry name" value="Aldehyde Dehydrogenase, Chain A, domain 2"/>
    <property type="match status" value="1"/>
</dbReference>